<sequence>MRVLPSFKNKIPLLGPRNLSEDNVIFAWVLILMALSLILVLLDGYIFYRTVFVPQVPEEVTAATQILTKDGLEEVINILDERDKKFNELLKVTNTKK</sequence>
<dbReference type="Proteomes" id="UP000595618">
    <property type="component" value="Chromosome"/>
</dbReference>
<proteinExistence type="predicted"/>
<protein>
    <submittedName>
        <fullName evidence="2">Uncharacterized protein</fullName>
    </submittedName>
</protein>
<accession>A0A7T5UQ84</accession>
<reference evidence="2 3" key="1">
    <citation type="submission" date="2020-07" db="EMBL/GenBank/DDBJ databases">
        <title>Huge and variable diversity of episymbiotic CPR bacteria and DPANN archaea in groundwater ecosystems.</title>
        <authorList>
            <person name="He C.Y."/>
            <person name="Keren R."/>
            <person name="Whittaker M."/>
            <person name="Farag I.F."/>
            <person name="Doudna J."/>
            <person name="Cate J.H.D."/>
            <person name="Banfield J.F."/>
        </authorList>
    </citation>
    <scope>NUCLEOTIDE SEQUENCE [LARGE SCALE GENOMIC DNA]</scope>
    <source>
        <strain evidence="2">NC_groundwater_541_Ag_S-0.1um_46_50</strain>
    </source>
</reference>
<organism evidence="2 3">
    <name type="scientific">Candidatus Sungiibacteriota bacterium</name>
    <dbReference type="NCBI Taxonomy" id="2750080"/>
    <lineage>
        <taxon>Bacteria</taxon>
        <taxon>Candidatus Sungiibacteriota</taxon>
    </lineage>
</organism>
<evidence type="ECO:0000313" key="2">
    <source>
        <dbReference type="EMBL" id="QQG45574.1"/>
    </source>
</evidence>
<feature type="transmembrane region" description="Helical" evidence="1">
    <location>
        <begin position="25"/>
        <end position="48"/>
    </location>
</feature>
<evidence type="ECO:0000256" key="1">
    <source>
        <dbReference type="SAM" id="Phobius"/>
    </source>
</evidence>
<keyword evidence="1" id="KW-0472">Membrane</keyword>
<keyword evidence="1" id="KW-0812">Transmembrane</keyword>
<dbReference type="AlphaFoldDB" id="A0A7T5UQ84"/>
<name>A0A7T5UQ84_9BACT</name>
<dbReference type="EMBL" id="CP066690">
    <property type="protein sequence ID" value="QQG45574.1"/>
    <property type="molecule type" value="Genomic_DNA"/>
</dbReference>
<evidence type="ECO:0000313" key="3">
    <source>
        <dbReference type="Proteomes" id="UP000595618"/>
    </source>
</evidence>
<keyword evidence="1" id="KW-1133">Transmembrane helix</keyword>
<gene>
    <name evidence="2" type="ORF">HYW89_01455</name>
</gene>